<proteinExistence type="predicted"/>
<evidence type="ECO:0000313" key="4">
    <source>
        <dbReference type="Proteomes" id="UP000028712"/>
    </source>
</evidence>
<sequence length="314" mass="36623">MKKIITLFCLSISLLSCAQKEVKKENIMSKENIQKIATIYKEVKLYDYNPSYTLHINKAGGFSYEFLINDYPVDKKYESGTRTGSFPINPALLKSGMQKVTIRMTPPVDKNFDMGKLIDPDYSELEFRITKGDYKRDKAAQHVEVFKYTMSKLKEALPYYEINLEFEAKLPYQLKGWENSVDLSKEDSKDLKLEVEKFYKEMIKTYEGKDINTLAGNYYNRTLELQQAGFENKPDDTQIIIDEWIKDLNDTRPFIFDQYKMKFYGNGKMVALVKTDKYYLNFSSLMREDANGNYTCYGLILHRPRAGGSLEVIR</sequence>
<dbReference type="AlphaFoldDB" id="A0A086A083"/>
<organism evidence="2 4">
    <name type="scientific">Flavobacterium hydatis</name>
    <name type="common">Cytophaga aquatilis</name>
    <dbReference type="NCBI Taxonomy" id="991"/>
    <lineage>
        <taxon>Bacteria</taxon>
        <taxon>Pseudomonadati</taxon>
        <taxon>Bacteroidota</taxon>
        <taxon>Flavobacteriia</taxon>
        <taxon>Flavobacteriales</taxon>
        <taxon>Flavobacteriaceae</taxon>
        <taxon>Flavobacterium</taxon>
    </lineage>
</organism>
<dbReference type="STRING" id="991.IW20_21745"/>
<comment type="caution">
    <text evidence="2">The sequence shown here is derived from an EMBL/GenBank/DDBJ whole genome shotgun (WGS) entry which is preliminary data.</text>
</comment>
<keyword evidence="5" id="KW-1185">Reference proteome</keyword>
<reference evidence="2 4" key="1">
    <citation type="submission" date="2014-07" db="EMBL/GenBank/DDBJ databases">
        <title>Genome of Flavobacterium hydatis DSM 2063.</title>
        <authorList>
            <person name="Pipes S.E."/>
            <person name="Stropko S.J."/>
            <person name="Newman J.D."/>
        </authorList>
    </citation>
    <scope>NUCLEOTIDE SEQUENCE [LARGE SCALE GENOMIC DNA]</scope>
    <source>
        <strain evidence="2 4">DSM 2063</strain>
    </source>
</reference>
<feature type="chain" id="PRO_5001802015" evidence="1">
    <location>
        <begin position="19"/>
        <end position="314"/>
    </location>
</feature>
<protein>
    <submittedName>
        <fullName evidence="2">Uncharacterized protein</fullName>
    </submittedName>
</protein>
<dbReference type="Proteomes" id="UP000028712">
    <property type="component" value="Unassembled WGS sequence"/>
</dbReference>
<evidence type="ECO:0000256" key="1">
    <source>
        <dbReference type="SAM" id="SignalP"/>
    </source>
</evidence>
<dbReference type="EMBL" id="MUGY01000028">
    <property type="protein sequence ID" value="OXA90352.1"/>
    <property type="molecule type" value="Genomic_DNA"/>
</dbReference>
<dbReference type="PROSITE" id="PS51257">
    <property type="entry name" value="PROKAR_LIPOPROTEIN"/>
    <property type="match status" value="1"/>
</dbReference>
<name>A0A086A083_FLAHY</name>
<dbReference type="Proteomes" id="UP000198424">
    <property type="component" value="Unassembled WGS sequence"/>
</dbReference>
<dbReference type="EMBL" id="JPRM01000042">
    <property type="protein sequence ID" value="KFF10097.1"/>
    <property type="molecule type" value="Genomic_DNA"/>
</dbReference>
<evidence type="ECO:0000313" key="5">
    <source>
        <dbReference type="Proteomes" id="UP000198424"/>
    </source>
</evidence>
<evidence type="ECO:0000313" key="3">
    <source>
        <dbReference type="EMBL" id="OXA90352.1"/>
    </source>
</evidence>
<keyword evidence="1" id="KW-0732">Signal</keyword>
<dbReference type="eggNOG" id="ENOG5032UYA">
    <property type="taxonomic scope" value="Bacteria"/>
</dbReference>
<feature type="signal peptide" evidence="1">
    <location>
        <begin position="1"/>
        <end position="18"/>
    </location>
</feature>
<gene>
    <name evidence="3" type="ORF">B0A62_20030</name>
    <name evidence="2" type="ORF">IW20_21745</name>
</gene>
<accession>A0A086A083</accession>
<evidence type="ECO:0000313" key="2">
    <source>
        <dbReference type="EMBL" id="KFF10097.1"/>
    </source>
</evidence>
<reference evidence="3 5" key="2">
    <citation type="submission" date="2016-11" db="EMBL/GenBank/DDBJ databases">
        <title>Whole genomes of Flavobacteriaceae.</title>
        <authorList>
            <person name="Stine C."/>
            <person name="Li C."/>
            <person name="Tadesse D."/>
        </authorList>
    </citation>
    <scope>NUCLEOTIDE SEQUENCE [LARGE SCALE GENOMIC DNA]</scope>
    <source>
        <strain evidence="3 5">ATCC 29551</strain>
    </source>
</reference>